<evidence type="ECO:0000313" key="1">
    <source>
        <dbReference type="EMBL" id="CCA77335.1"/>
    </source>
</evidence>
<sequence>MCLLDGGILWAYQFQESKVFLLGPIVHSLPKSGNII</sequence>
<comment type="caution">
    <text evidence="1">The sequence shown here is derived from an EMBL/GenBank/DDBJ whole genome shotgun (WGS) entry which is preliminary data.</text>
</comment>
<reference evidence="1 2" key="1">
    <citation type="journal article" date="2011" name="PLoS Pathog.">
        <title>Endophytic Life Strategies Decoded by Genome and Transcriptome Analyses of the Mutualistic Root Symbiont Piriformospora indica.</title>
        <authorList>
            <person name="Zuccaro A."/>
            <person name="Lahrmann U."/>
            <person name="Guldener U."/>
            <person name="Langen G."/>
            <person name="Pfiffi S."/>
            <person name="Biedenkopf D."/>
            <person name="Wong P."/>
            <person name="Samans B."/>
            <person name="Grimm C."/>
            <person name="Basiewicz M."/>
            <person name="Murat C."/>
            <person name="Martin F."/>
            <person name="Kogel K.H."/>
        </authorList>
    </citation>
    <scope>NUCLEOTIDE SEQUENCE [LARGE SCALE GENOMIC DNA]</scope>
    <source>
        <strain evidence="1 2">DSM 11827</strain>
    </source>
</reference>
<proteinExistence type="predicted"/>
<dbReference type="AlphaFoldDB" id="G4U192"/>
<gene>
    <name evidence="1" type="ORF">PIIN_11312</name>
</gene>
<keyword evidence="2" id="KW-1185">Reference proteome</keyword>
<dbReference type="Proteomes" id="UP000007148">
    <property type="component" value="Unassembled WGS sequence"/>
</dbReference>
<protein>
    <submittedName>
        <fullName evidence="1">Uncharacterized protein</fullName>
    </submittedName>
</protein>
<dbReference type="InParanoid" id="G4U192"/>
<accession>G4U192</accession>
<evidence type="ECO:0000313" key="2">
    <source>
        <dbReference type="Proteomes" id="UP000007148"/>
    </source>
</evidence>
<name>G4U192_SERID</name>
<dbReference type="EMBL" id="CAFZ01001496">
    <property type="protein sequence ID" value="CCA77335.1"/>
    <property type="molecule type" value="Genomic_DNA"/>
</dbReference>
<dbReference type="HOGENOM" id="CLU_3359926_0_0_1"/>
<organism evidence="1 2">
    <name type="scientific">Serendipita indica (strain DSM 11827)</name>
    <name type="common">Root endophyte fungus</name>
    <name type="synonym">Piriformospora indica</name>
    <dbReference type="NCBI Taxonomy" id="1109443"/>
    <lineage>
        <taxon>Eukaryota</taxon>
        <taxon>Fungi</taxon>
        <taxon>Dikarya</taxon>
        <taxon>Basidiomycota</taxon>
        <taxon>Agaricomycotina</taxon>
        <taxon>Agaricomycetes</taxon>
        <taxon>Sebacinales</taxon>
        <taxon>Serendipitaceae</taxon>
        <taxon>Serendipita</taxon>
    </lineage>
</organism>